<dbReference type="SUPFAM" id="SSF53448">
    <property type="entry name" value="Nucleotide-diphospho-sugar transferases"/>
    <property type="match status" value="1"/>
</dbReference>
<sequence>MTADRLSVTVIAPCYNALAQLDAFLARLERTLVPGVDVVLIDDASADGTADVLERWAASRDDARLLRVRENGGVAAARNRALAEIDSEFVWFVDVDDEWDPRIVSTLATEAERSAADIVVCRALYRTRQATSGRVIDGLDRRELVSSERALERMAAGELHGFLWNKLFRRRILQNELFPRLTSQSDFVGVLRAVQEAERVLFIPDILYSYVYTASSITRRRDPNLGNLLVCAEAMRAALERTFDEVPVALSDWFTTWFYAVPVALTPIRQNADPALVRTGIGLGSAALKDVHVLRSARRPRMLVLALVLKHVPAAFALISRVLYSVHDTHRRLSDRRSTPR</sequence>
<accession>A0A162J281</accession>
<name>A0A162J281_9MICO</name>
<feature type="domain" description="Glycosyltransferase 2-like" evidence="2">
    <location>
        <begin position="9"/>
        <end position="173"/>
    </location>
</feature>
<dbReference type="EMBL" id="LIIN01000053">
    <property type="protein sequence ID" value="KZX21127.1"/>
    <property type="molecule type" value="Genomic_DNA"/>
</dbReference>
<evidence type="ECO:0000259" key="2">
    <source>
        <dbReference type="Pfam" id="PF00535"/>
    </source>
</evidence>
<dbReference type="Pfam" id="PF00535">
    <property type="entry name" value="Glycos_transf_2"/>
    <property type="match status" value="1"/>
</dbReference>
<dbReference type="EMBL" id="CP047186">
    <property type="protein sequence ID" value="QHC55852.1"/>
    <property type="molecule type" value="Genomic_DNA"/>
</dbReference>
<dbReference type="InterPro" id="IPR001173">
    <property type="entry name" value="Glyco_trans_2-like"/>
</dbReference>
<dbReference type="Gene3D" id="3.90.550.10">
    <property type="entry name" value="Spore Coat Polysaccharide Biosynthesis Protein SpsA, Chain A"/>
    <property type="match status" value="1"/>
</dbReference>
<dbReference type="InterPro" id="IPR050834">
    <property type="entry name" value="Glycosyltransf_2"/>
</dbReference>
<reference evidence="4" key="3">
    <citation type="submission" date="2019-12" db="EMBL/GenBank/DDBJ databases">
        <title>Complete and Draft Genome Sequences of New Strains and Members of Some Known Species of the Genus Rathayibacter isolated from Plants.</title>
        <authorList>
            <person name="Tarlachkov S.V."/>
            <person name="Starodumova I.P."/>
            <person name="Dorofeeva L.V."/>
            <person name="Prisyazhnaya N.V."/>
            <person name="Leyn S.A."/>
            <person name="Zlamal J.E."/>
            <person name="Elane M.L."/>
            <person name="Osterman A.L."/>
            <person name="Nadler S.A."/>
            <person name="Subbotin S.A."/>
            <person name="Evtushenko L.I."/>
        </authorList>
    </citation>
    <scope>NUCLEOTIDE SEQUENCE</scope>
    <source>
        <strain evidence="4">VKM Ac-2761</strain>
    </source>
</reference>
<dbReference type="GO" id="GO:0016757">
    <property type="term" value="F:glycosyltransferase activity"/>
    <property type="evidence" value="ECO:0007669"/>
    <property type="project" value="UniProtKB-KW"/>
</dbReference>
<dbReference type="CDD" id="cd00761">
    <property type="entry name" value="Glyco_tranf_GTA_type"/>
    <property type="match status" value="1"/>
</dbReference>
<dbReference type="EC" id="2.4.-.-" evidence="3"/>
<feature type="transmembrane region" description="Helical" evidence="1">
    <location>
        <begin position="302"/>
        <end position="324"/>
    </location>
</feature>
<dbReference type="AlphaFoldDB" id="A0A162J281"/>
<dbReference type="KEGG" id="rte:GSU10_09565"/>
<dbReference type="Proteomes" id="UP000076717">
    <property type="component" value="Unassembled WGS sequence"/>
</dbReference>
<dbReference type="RefSeq" id="WP_068210869.1">
    <property type="nucleotide sequence ID" value="NZ_CP047186.1"/>
</dbReference>
<keyword evidence="1" id="KW-0472">Membrane</keyword>
<reference evidence="3 5" key="1">
    <citation type="submission" date="2015-08" db="EMBL/GenBank/DDBJ databases">
        <title>Draft Genome Sequence of Rathayibacter sp. Strain VKM Ac-2596 Isolated from Leaf Gall Induced by Plant-Parasitic Nematodes.</title>
        <authorList>
            <person name="Vasilenko O.V."/>
            <person name="Starodumova I.P."/>
            <person name="Tarlachkov S.V."/>
            <person name="Dorofeeva L.V."/>
            <person name="Evtushenko L.I."/>
        </authorList>
    </citation>
    <scope>NUCLEOTIDE SEQUENCE [LARGE SCALE GENOMIC DNA]</scope>
    <source>
        <strain evidence="3 5">VKM Ac-2596</strain>
    </source>
</reference>
<keyword evidence="3" id="KW-0328">Glycosyltransferase</keyword>
<keyword evidence="3" id="KW-0808">Transferase</keyword>
<organism evidence="3 5">
    <name type="scientific">Rathayibacter tanaceti</name>
    <dbReference type="NCBI Taxonomy" id="1671680"/>
    <lineage>
        <taxon>Bacteria</taxon>
        <taxon>Bacillati</taxon>
        <taxon>Actinomycetota</taxon>
        <taxon>Actinomycetes</taxon>
        <taxon>Micrococcales</taxon>
        <taxon>Microbacteriaceae</taxon>
        <taxon>Rathayibacter</taxon>
    </lineage>
</organism>
<keyword evidence="1" id="KW-1133">Transmembrane helix</keyword>
<keyword evidence="1" id="KW-0812">Transmembrane</keyword>
<dbReference type="PANTHER" id="PTHR43685:SF2">
    <property type="entry name" value="GLYCOSYLTRANSFERASE 2-LIKE DOMAIN-CONTAINING PROTEIN"/>
    <property type="match status" value="1"/>
</dbReference>
<evidence type="ECO:0000313" key="4">
    <source>
        <dbReference type="EMBL" id="QHC55852.1"/>
    </source>
</evidence>
<evidence type="ECO:0000313" key="5">
    <source>
        <dbReference type="Proteomes" id="UP000076717"/>
    </source>
</evidence>
<dbReference type="PATRIC" id="fig|1671680.3.peg.1859"/>
<reference evidence="6" key="2">
    <citation type="submission" date="2019-12" db="EMBL/GenBank/DDBJ databases">
        <title>Complete and draft genome sequences of new strains and members of some known species of the genus Rathayibacter isolated from plants.</title>
        <authorList>
            <person name="Tarlachkov S.V."/>
            <person name="Starodumova I.P."/>
            <person name="Dorofeeva L.V."/>
            <person name="Prisyazhnaya N.V."/>
            <person name="Leyn S."/>
            <person name="Zlamal J."/>
            <person name="Elan M."/>
            <person name="Osterman A.L."/>
            <person name="Nadler S."/>
            <person name="Subbotin S.A."/>
            <person name="Evtushenko L.I."/>
        </authorList>
    </citation>
    <scope>NUCLEOTIDE SEQUENCE [LARGE SCALE GENOMIC DNA]</scope>
    <source>
        <strain evidence="6">VKM Ac-2761</strain>
    </source>
</reference>
<evidence type="ECO:0000256" key="1">
    <source>
        <dbReference type="SAM" id="Phobius"/>
    </source>
</evidence>
<dbReference type="OrthoDB" id="3171021at2"/>
<gene>
    <name evidence="3" type="primary">epsH_2</name>
    <name evidence="3" type="ORF">ACH61_01745</name>
    <name evidence="4" type="ORF">GSU10_09565</name>
</gene>
<dbReference type="InterPro" id="IPR029044">
    <property type="entry name" value="Nucleotide-diphossugar_trans"/>
</dbReference>
<proteinExistence type="predicted"/>
<protein>
    <submittedName>
        <fullName evidence="3 4">Glycosyltransferase</fullName>
        <ecNumber evidence="3">2.4.-.-</ecNumber>
    </submittedName>
</protein>
<evidence type="ECO:0000313" key="6">
    <source>
        <dbReference type="Proteomes" id="UP000465031"/>
    </source>
</evidence>
<evidence type="ECO:0000313" key="3">
    <source>
        <dbReference type="EMBL" id="KZX21127.1"/>
    </source>
</evidence>
<dbReference type="PANTHER" id="PTHR43685">
    <property type="entry name" value="GLYCOSYLTRANSFERASE"/>
    <property type="match status" value="1"/>
</dbReference>
<keyword evidence="5" id="KW-1185">Reference proteome</keyword>
<dbReference type="Proteomes" id="UP000465031">
    <property type="component" value="Chromosome"/>
</dbReference>